<dbReference type="Pfam" id="PF07238">
    <property type="entry name" value="PilZ"/>
    <property type="match status" value="1"/>
</dbReference>
<dbReference type="EMBL" id="SOBG01000001">
    <property type="protein sequence ID" value="TDT72253.1"/>
    <property type="molecule type" value="Genomic_DNA"/>
</dbReference>
<gene>
    <name evidence="2" type="ORF">EV215_0041</name>
</gene>
<dbReference type="Gene3D" id="2.40.10.220">
    <property type="entry name" value="predicted glycosyltransferase like domains"/>
    <property type="match status" value="1"/>
</dbReference>
<organism evidence="2 3">
    <name type="scientific">Hypnocyclicus thermotrophus</name>
    <dbReference type="NCBI Taxonomy" id="1627895"/>
    <lineage>
        <taxon>Bacteria</taxon>
        <taxon>Fusobacteriati</taxon>
        <taxon>Fusobacteriota</taxon>
        <taxon>Fusobacteriia</taxon>
        <taxon>Fusobacteriales</taxon>
        <taxon>Fusobacteriaceae</taxon>
        <taxon>Hypnocyclicus</taxon>
    </lineage>
</organism>
<accession>A0AA46E0K0</accession>
<dbReference type="InterPro" id="IPR009875">
    <property type="entry name" value="PilZ_domain"/>
</dbReference>
<dbReference type="Proteomes" id="UP000294678">
    <property type="component" value="Unassembled WGS sequence"/>
</dbReference>
<keyword evidence="2" id="KW-0969">Cilium</keyword>
<dbReference type="GO" id="GO:0035438">
    <property type="term" value="F:cyclic-di-GMP binding"/>
    <property type="evidence" value="ECO:0007669"/>
    <property type="project" value="InterPro"/>
</dbReference>
<dbReference type="AlphaFoldDB" id="A0AA46E0K0"/>
<evidence type="ECO:0000313" key="3">
    <source>
        <dbReference type="Proteomes" id="UP000294678"/>
    </source>
</evidence>
<keyword evidence="2" id="KW-0966">Cell projection</keyword>
<evidence type="ECO:0000313" key="2">
    <source>
        <dbReference type="EMBL" id="TDT72253.1"/>
    </source>
</evidence>
<dbReference type="SUPFAM" id="SSF141371">
    <property type="entry name" value="PilZ domain-like"/>
    <property type="match status" value="1"/>
</dbReference>
<keyword evidence="3" id="KW-1185">Reference proteome</keyword>
<dbReference type="RefSeq" id="WP_134111785.1">
    <property type="nucleotide sequence ID" value="NZ_SOBG01000001.1"/>
</dbReference>
<sequence length="187" mass="22130">MQDIILKKDNYEYNGIIEKYDIKNHRITIKILAKNKRNIFLHKGDSIDIEISKAGYYCHFNTKIIYNDVIDHEIVVEYPETIFNDERRKYRRLTLRIEIDILKGNKNYKGLMENISLGGIAFMSSYNFDPSDIIYITFTLPNGVIYKNIKAEIKFKKTTDFPKIKEYGTKFIELSEGQKDVLNDFLY</sequence>
<comment type="caution">
    <text evidence="2">The sequence shown here is derived from an EMBL/GenBank/DDBJ whole genome shotgun (WGS) entry which is preliminary data.</text>
</comment>
<name>A0AA46E0K0_9FUSO</name>
<proteinExistence type="predicted"/>
<reference evidence="2 3" key="1">
    <citation type="submission" date="2019-03" db="EMBL/GenBank/DDBJ databases">
        <title>Genomic Encyclopedia of Type Strains, Phase IV (KMG-IV): sequencing the most valuable type-strain genomes for metagenomic binning, comparative biology and taxonomic classification.</title>
        <authorList>
            <person name="Goeker M."/>
        </authorList>
    </citation>
    <scope>NUCLEOTIDE SEQUENCE [LARGE SCALE GENOMIC DNA]</scope>
    <source>
        <strain evidence="2 3">DSM 100055</strain>
    </source>
</reference>
<evidence type="ECO:0000259" key="1">
    <source>
        <dbReference type="Pfam" id="PF07238"/>
    </source>
</evidence>
<protein>
    <submittedName>
        <fullName evidence="2">C-di-GMP-binding flagellar brake protein YcgR</fullName>
    </submittedName>
</protein>
<feature type="domain" description="PilZ" evidence="1">
    <location>
        <begin position="86"/>
        <end position="187"/>
    </location>
</feature>
<keyword evidence="2" id="KW-0282">Flagellum</keyword>